<keyword evidence="3" id="KW-1185">Reference proteome</keyword>
<feature type="chain" id="PRO_5010222780" evidence="2">
    <location>
        <begin position="18"/>
        <end position="160"/>
    </location>
</feature>
<dbReference type="InterPro" id="IPR036508">
    <property type="entry name" value="Chitin-bd_dom_sf"/>
</dbReference>
<name>A0A1S3IZV8_LINAN</name>
<feature type="compositionally biased region" description="Polar residues" evidence="1">
    <location>
        <begin position="146"/>
        <end position="160"/>
    </location>
</feature>
<dbReference type="GO" id="GO:0008061">
    <property type="term" value="F:chitin binding"/>
    <property type="evidence" value="ECO:0007669"/>
    <property type="project" value="InterPro"/>
</dbReference>
<gene>
    <name evidence="4" type="primary">LOC106168877</name>
</gene>
<dbReference type="RefSeq" id="XP_013403548.1">
    <property type="nucleotide sequence ID" value="XM_013548094.2"/>
</dbReference>
<dbReference type="SUPFAM" id="SSF57625">
    <property type="entry name" value="Invertebrate chitin-binding proteins"/>
    <property type="match status" value="1"/>
</dbReference>
<accession>A0A1S3IZV8</accession>
<feature type="compositionally biased region" description="Gly residues" evidence="1">
    <location>
        <begin position="136"/>
        <end position="145"/>
    </location>
</feature>
<sequence>MKFLLVLAALFIASTTASYNHCNQYHDQYMYSKCQYCAETYRDQYVCRSRKSHFTYDPYDVNVHSPHGRQGYGYGYKVNVYTDGDYYENHDDPSCFWQCDEYGQAFAKPCPYGQRFDRYARVCVSGPGNVRHGNSGYGNVHGGYQGNSYNPLQNSHPYQG</sequence>
<dbReference type="GeneID" id="106168877"/>
<protein>
    <submittedName>
        <fullName evidence="4">Uncharacterized protein LOC106168877</fullName>
    </submittedName>
</protein>
<proteinExistence type="predicted"/>
<dbReference type="InParanoid" id="A0A1S3IZV8"/>
<dbReference type="Proteomes" id="UP000085678">
    <property type="component" value="Unplaced"/>
</dbReference>
<evidence type="ECO:0000313" key="3">
    <source>
        <dbReference type="Proteomes" id="UP000085678"/>
    </source>
</evidence>
<evidence type="ECO:0000313" key="4">
    <source>
        <dbReference type="RefSeq" id="XP_013403548.1"/>
    </source>
</evidence>
<feature type="signal peptide" evidence="2">
    <location>
        <begin position="1"/>
        <end position="17"/>
    </location>
</feature>
<keyword evidence="2" id="KW-0732">Signal</keyword>
<evidence type="ECO:0000256" key="1">
    <source>
        <dbReference type="SAM" id="MobiDB-lite"/>
    </source>
</evidence>
<dbReference type="AlphaFoldDB" id="A0A1S3IZV8"/>
<organism evidence="3 4">
    <name type="scientific">Lingula anatina</name>
    <name type="common">Brachiopod</name>
    <name type="synonym">Lingula unguis</name>
    <dbReference type="NCBI Taxonomy" id="7574"/>
    <lineage>
        <taxon>Eukaryota</taxon>
        <taxon>Metazoa</taxon>
        <taxon>Spiralia</taxon>
        <taxon>Lophotrochozoa</taxon>
        <taxon>Brachiopoda</taxon>
        <taxon>Linguliformea</taxon>
        <taxon>Lingulata</taxon>
        <taxon>Lingulida</taxon>
        <taxon>Linguloidea</taxon>
        <taxon>Lingulidae</taxon>
        <taxon>Lingula</taxon>
    </lineage>
</organism>
<feature type="region of interest" description="Disordered" evidence="1">
    <location>
        <begin position="136"/>
        <end position="160"/>
    </location>
</feature>
<dbReference type="KEGG" id="lak:106168877"/>
<reference evidence="4" key="1">
    <citation type="submission" date="2025-08" db="UniProtKB">
        <authorList>
            <consortium name="RefSeq"/>
        </authorList>
    </citation>
    <scope>IDENTIFICATION</scope>
    <source>
        <tissue evidence="4">Gonads</tissue>
    </source>
</reference>
<evidence type="ECO:0000256" key="2">
    <source>
        <dbReference type="SAM" id="SignalP"/>
    </source>
</evidence>